<evidence type="ECO:0000259" key="2">
    <source>
        <dbReference type="PROSITE" id="PS50405"/>
    </source>
</evidence>
<dbReference type="PANTHER" id="PTHR11571">
    <property type="entry name" value="GLUTATHIONE S-TRANSFERASE"/>
    <property type="match status" value="1"/>
</dbReference>
<dbReference type="InterPro" id="IPR040079">
    <property type="entry name" value="Glutathione_S-Trfase"/>
</dbReference>
<feature type="domain" description="GST N-terminal" evidence="1">
    <location>
        <begin position="2"/>
        <end position="79"/>
    </location>
</feature>
<dbReference type="CDD" id="cd03192">
    <property type="entry name" value="GST_C_Sigma_like"/>
    <property type="match status" value="1"/>
</dbReference>
<proteinExistence type="predicted"/>
<dbReference type="SUPFAM" id="SSF52833">
    <property type="entry name" value="Thioredoxin-like"/>
    <property type="match status" value="1"/>
</dbReference>
<dbReference type="PROSITE" id="PS50404">
    <property type="entry name" value="GST_NTER"/>
    <property type="match status" value="1"/>
</dbReference>
<dbReference type="InterPro" id="IPR050213">
    <property type="entry name" value="GST_superfamily"/>
</dbReference>
<keyword evidence="3" id="KW-1185">Reference proteome</keyword>
<dbReference type="InterPro" id="IPR004046">
    <property type="entry name" value="GST_C"/>
</dbReference>
<evidence type="ECO:0000259" key="1">
    <source>
        <dbReference type="PROSITE" id="PS50404"/>
    </source>
</evidence>
<dbReference type="FunFam" id="3.40.30.10:FF:000258">
    <property type="entry name" value="Glutathione S-transferase"/>
    <property type="match status" value="1"/>
</dbReference>
<dbReference type="InterPro" id="IPR036249">
    <property type="entry name" value="Thioredoxin-like_sf"/>
</dbReference>
<dbReference type="PROSITE" id="PS50405">
    <property type="entry name" value="GST_CTER"/>
    <property type="match status" value="1"/>
</dbReference>
<gene>
    <name evidence="4" type="primary">LOC110977566</name>
</gene>
<evidence type="ECO:0000313" key="3">
    <source>
        <dbReference type="Proteomes" id="UP000694845"/>
    </source>
</evidence>
<dbReference type="AlphaFoldDB" id="A0A8B7Y2U4"/>
<dbReference type="InterPro" id="IPR036282">
    <property type="entry name" value="Glutathione-S-Trfase_C_sf"/>
</dbReference>
<evidence type="ECO:0000313" key="4">
    <source>
        <dbReference type="RefSeq" id="XP_022087494.1"/>
    </source>
</evidence>
<dbReference type="InterPro" id="IPR010987">
    <property type="entry name" value="Glutathione-S-Trfase_C-like"/>
</dbReference>
<dbReference type="Pfam" id="PF14497">
    <property type="entry name" value="GST_C_3"/>
    <property type="match status" value="1"/>
</dbReference>
<accession>A0A8B7Y2U4</accession>
<dbReference type="PANTHER" id="PTHR11571:SF150">
    <property type="entry name" value="GLUTATHIONE S-TRANSFERASE"/>
    <property type="match status" value="1"/>
</dbReference>
<feature type="domain" description="GST C-terminal" evidence="2">
    <location>
        <begin position="81"/>
        <end position="206"/>
    </location>
</feature>
<dbReference type="Proteomes" id="UP000694845">
    <property type="component" value="Unplaced"/>
</dbReference>
<name>A0A8B7Y2U4_ACAPL</name>
<protein>
    <submittedName>
        <fullName evidence="4">S-crystallin 4-like</fullName>
    </submittedName>
</protein>
<dbReference type="OMA" id="FENIFRV"/>
<dbReference type="SUPFAM" id="SSF47616">
    <property type="entry name" value="GST C-terminal domain-like"/>
    <property type="match status" value="1"/>
</dbReference>
<dbReference type="CDD" id="cd03039">
    <property type="entry name" value="GST_N_Sigma_like"/>
    <property type="match status" value="1"/>
</dbReference>
<dbReference type="Pfam" id="PF02798">
    <property type="entry name" value="GST_N"/>
    <property type="match status" value="1"/>
</dbReference>
<sequence length="209" mass="23484">MVKYVLHYLKANGRGESIRLAFVLAGVDFEEVNVEFSEWEKTRDRFPTRFVPVLEVDGKMLSQSKAILRYLAQEFGLYGKTNLEAAFIDQAIDMVEDIWAAANRIFDGLDVVLKAKAELFLREIIPSIYASLERLLALEVAGDFFVGNSITAADLFFFGAVDFVNVLSRGANSLEKFPKLDALRRRIAANPRIAARLATRPPEASFTEK</sequence>
<dbReference type="Gene3D" id="1.20.1050.130">
    <property type="match status" value="1"/>
</dbReference>
<dbReference type="GO" id="GO:0004364">
    <property type="term" value="F:glutathione transferase activity"/>
    <property type="evidence" value="ECO:0007669"/>
    <property type="project" value="TreeGrafter"/>
</dbReference>
<dbReference type="GeneID" id="110977566"/>
<dbReference type="SFLD" id="SFLDS00019">
    <property type="entry name" value="Glutathione_Transferase_(cytos"/>
    <property type="match status" value="1"/>
</dbReference>
<dbReference type="InterPro" id="IPR004045">
    <property type="entry name" value="Glutathione_S-Trfase_N"/>
</dbReference>
<dbReference type="SFLD" id="SFLDG00363">
    <property type="entry name" value="AMPS_(cytGST):_Alpha-__Mu-__Pi"/>
    <property type="match status" value="1"/>
</dbReference>
<dbReference type="KEGG" id="aplc:110977566"/>
<dbReference type="GO" id="GO:0006749">
    <property type="term" value="P:glutathione metabolic process"/>
    <property type="evidence" value="ECO:0007669"/>
    <property type="project" value="TreeGrafter"/>
</dbReference>
<dbReference type="RefSeq" id="XP_022087494.1">
    <property type="nucleotide sequence ID" value="XM_022231802.1"/>
</dbReference>
<organism evidence="3 4">
    <name type="scientific">Acanthaster planci</name>
    <name type="common">Crown-of-thorns starfish</name>
    <dbReference type="NCBI Taxonomy" id="133434"/>
    <lineage>
        <taxon>Eukaryota</taxon>
        <taxon>Metazoa</taxon>
        <taxon>Echinodermata</taxon>
        <taxon>Eleutherozoa</taxon>
        <taxon>Asterozoa</taxon>
        <taxon>Asteroidea</taxon>
        <taxon>Valvatacea</taxon>
        <taxon>Valvatida</taxon>
        <taxon>Acanthasteridae</taxon>
        <taxon>Acanthaster</taxon>
    </lineage>
</organism>
<reference evidence="4" key="1">
    <citation type="submission" date="2025-08" db="UniProtKB">
        <authorList>
            <consortium name="RefSeq"/>
        </authorList>
    </citation>
    <scope>IDENTIFICATION</scope>
</reference>
<dbReference type="SFLD" id="SFLDG01205">
    <property type="entry name" value="AMPS.1"/>
    <property type="match status" value="1"/>
</dbReference>
<dbReference type="OrthoDB" id="414243at2759"/>